<dbReference type="InterPro" id="IPR022099">
    <property type="entry name" value="DUF3638"/>
</dbReference>
<evidence type="ECO:0000256" key="5">
    <source>
        <dbReference type="ARBA" id="ARBA00022801"/>
    </source>
</evidence>
<evidence type="ECO:0000259" key="9">
    <source>
        <dbReference type="Pfam" id="PF20255"/>
    </source>
</evidence>
<evidence type="ECO:0000256" key="1">
    <source>
        <dbReference type="ARBA" id="ARBA00000707"/>
    </source>
</evidence>
<dbReference type="Proteomes" id="UP000219338">
    <property type="component" value="Unassembled WGS sequence"/>
</dbReference>
<dbReference type="Pfam" id="PF12359">
    <property type="entry name" value="DUF3645"/>
    <property type="match status" value="1"/>
</dbReference>
<dbReference type="Pfam" id="PF12340">
    <property type="entry name" value="DUF3638"/>
    <property type="match status" value="1"/>
</dbReference>
<evidence type="ECO:0000313" key="10">
    <source>
        <dbReference type="EMBL" id="SJL05297.1"/>
    </source>
</evidence>
<dbReference type="InterPro" id="IPR051346">
    <property type="entry name" value="OTU_Deubiquitinase"/>
</dbReference>
<sequence length="2251" mass="256629">MDDPVLTYIVNHVFMPPALPQADDRDISHDAALCHAVLDCARRYRSHLLNDVHKLRKWDAIIEMLQNFEETLDDTLDSTKVYKQLSSMDIGDTLVFHINGQNACVVFRKRAEEVIYEAFEVMYPNEKVMGAIGKLISSFPGPAIAVPSETFKVPAFRGELASFLVEMHNDFLKEASPTSRKAGHNVIEEREPAHPRFITQLLTGILYGQGGRAADVKRFSKRINDDVRWLNAKLPWRRSPIWLVLRVALQSSLFEGVDHLDYKSFITYFLASVLDEARVKGRRSDLIDIMKKKMCRRLAKLGSSAPLFLQGKVHDIGEKVNALIERRGRDIEIQQQKSSEWNPSKLDIAADTTITLPNSSSYIKSILRCASSLQPVSLFFPSHVSRLKDYSDFSLFTKDCLSLAFKKDKFIALADFEYCVENHLDDWLSRALHQSTTSGILSVCLFEYMAAAEAAYLSNAEDESIMLLTIIDLWVALDKVAVAQYPLLCNYSPEVPVDLLEPLLLRHSKPLNRIVSITQYVRNRHASATWQDLSLFDETASHGSFAVCYFDSSTELQQLKQRIEEDASLKRVEKVKELQRANAYYQTLKEEAENLDHEYTQKWRCRHYVEVHVKKCKKCRLEKQYTSMTIAVHEHPLPDNLEMAKMVVFEVNCPTVIQHWRVATYTILHDICTPISTHKVSSASPPMKLASYSPLQRYVSRTLGRVTLASITKSFLQAHYKDPKIPTTEAQVCLHSGLTYKLYDSEHDTWISNPFNKCDVYDRCTLQLTPDGIYDNLQHAVRNTSHTSNEMIANQSNCSTSLTLHEYAAFTGLRLGERLQWLNIVRELRAQTLTFNHEAVHTLLTQSVCQVGVVAESGVLDWHIDLCDLFFCQVLLRELWELLLNVEGNWLEGVTLRSIILLISRLLVIITPMEASHSMVNDSISAYNIMRKARIVVFSWVQMLVTKFQETTEESDMQDLQCRIFELASTVQATYDVESKHISALLQSNQDVKILVESTIIMHDNTPVRQEFISLEIRRLLRRSERLLHFVEPYMQNMWWNRAFQQGINLAVTSIWPAYRATHWMMLDSPNHRWINTLTAVDADQQSQPVHLNLLSGLLLINGKPLGRLPQDITSHATYIRIFGTKILDVIPSDRPGIEYATRLPILGWQHQRAERLLLSVVAENSIEFYKEMSNDEVTAIHPEWLLLQVDNDFISRPVQTSIAHEIISPLSKGNSVLQLNMGEGKSSVIVPMTAVIAADGQSIARVVVLKSLARQMFQLLVQRISRLVNRHVFYMPFSRRLTIGSEEIKTIWNLYRQCMEVGGVLVIQPEHILSFKLMCINRLLDNSRRGGIDQGAEAAQLLELQKWLDDHVKDILDESDEILHVRYQLIYTMGTQRSLEGHPDRWIITQQIFRLVADVILSVKLKASQLVEVHHSKKNDGSFPFICIYSTDEKAGTALVDSVCTQILAGRLENYPIFTRLSDSLRKQVQQFISQFTVEPDVARSILDLYFGTDTWNLLLLLRGLFAHGILIYVLKARRYRVDYGLDLSQTLLAVPYRAKDVPSLAAEFGHPDVAIALTCLSYYYAGLTDKQVDICFDLLFKEDDPGIEYSSWIKSNELIPPELQHINGVNMKDAEQCSHCLRPFFCHNHAVVDFFLSRVVFPKHAKEFPQKISTSEWDLAATRSKYTTGFSGTNDNHHLLPLSIEQNDPAEQQGTNAKVLDCLLHSENNYYLCTGSSQTTEAFLRILVDQNPKIRVLLDVGAQMLDLHNKELAKLWLSLRPASVSAAIYFDDADEMMVLDCRGIAEPLLLSPFKYQLDKCVIYLDEAHTRGTDLKLPIDFRAAVTLGANVTKDRLVQGAMRMRQLGQGQSVMFFAPQEIDSQIRKAAGKSESAKVESVDILRWSMLETCNEITHRVPQWAQQGYDYQRRNKAWETCISSDKSPTVLNPWLQPEARSLQQLYGLSDGPTPGSAVWKVSELREQCEMLGVSFVSGTNMDEEQEREVSHEIERERQVERPPKVSPTAHYLHNDVRSFILTGTIKAPSTAFKPLFRVFDGISAFPQSENVWSCNLLCTQDFAATIRTSSRHQNTSDYLRSINWIVSAQRDENTTFVVLSPFEVNKLLPEIRLSSNVHLHIYSPKVSVSTKPFDDLQFYCIPKPGIQINDALLITQLNIFAGQLYLRDYEEYQRLCSFLGLYQGQRFTDENVPIQSDGFIKPEHRGEGDISPFKTSPVPFLKALLGSRRKGHPYLATHLGKMLHGYVLTPESFD</sequence>
<evidence type="ECO:0000259" key="8">
    <source>
        <dbReference type="Pfam" id="PF12359"/>
    </source>
</evidence>
<evidence type="ECO:0000256" key="6">
    <source>
        <dbReference type="ARBA" id="ARBA00022807"/>
    </source>
</evidence>
<keyword evidence="11" id="KW-1185">Reference proteome</keyword>
<dbReference type="GO" id="GO:0006508">
    <property type="term" value="P:proteolysis"/>
    <property type="evidence" value="ECO:0007669"/>
    <property type="project" value="UniProtKB-KW"/>
</dbReference>
<feature type="domain" description="DUF3645" evidence="8">
    <location>
        <begin position="1528"/>
        <end position="1560"/>
    </location>
</feature>
<protein>
    <recommendedName>
        <fullName evidence="2">ubiquitinyl hydrolase 1</fullName>
        <ecNumber evidence="2">3.4.19.12</ecNumber>
    </recommendedName>
</protein>
<dbReference type="InterPro" id="IPR046541">
    <property type="entry name" value="DUF6606"/>
</dbReference>
<evidence type="ECO:0000256" key="3">
    <source>
        <dbReference type="ARBA" id="ARBA00022670"/>
    </source>
</evidence>
<dbReference type="Pfam" id="PF20255">
    <property type="entry name" value="DUF6606"/>
    <property type="match status" value="1"/>
</dbReference>
<evidence type="ECO:0000256" key="2">
    <source>
        <dbReference type="ARBA" id="ARBA00012759"/>
    </source>
</evidence>
<dbReference type="STRING" id="47428.A0A284R987"/>
<dbReference type="OrthoDB" id="3182339at2759"/>
<reference evidence="11" key="1">
    <citation type="journal article" date="2017" name="Nat. Ecol. Evol.">
        <title>Genome expansion and lineage-specific genetic innovations in the forest pathogenic fungi Armillaria.</title>
        <authorList>
            <person name="Sipos G."/>
            <person name="Prasanna A.N."/>
            <person name="Walter M.C."/>
            <person name="O'Connor E."/>
            <person name="Balint B."/>
            <person name="Krizsan K."/>
            <person name="Kiss B."/>
            <person name="Hess J."/>
            <person name="Varga T."/>
            <person name="Slot J."/>
            <person name="Riley R."/>
            <person name="Boka B."/>
            <person name="Rigling D."/>
            <person name="Barry K."/>
            <person name="Lee J."/>
            <person name="Mihaltcheva S."/>
            <person name="LaButti K."/>
            <person name="Lipzen A."/>
            <person name="Waldron R."/>
            <person name="Moloney N.M."/>
            <person name="Sperisen C."/>
            <person name="Kredics L."/>
            <person name="Vagvoelgyi C."/>
            <person name="Patrignani A."/>
            <person name="Fitzpatrick D."/>
            <person name="Nagy I."/>
            <person name="Doyle S."/>
            <person name="Anderson J.B."/>
            <person name="Grigoriev I.V."/>
            <person name="Gueldener U."/>
            <person name="Muensterkoetter M."/>
            <person name="Nagy L.G."/>
        </authorList>
    </citation>
    <scope>NUCLEOTIDE SEQUENCE [LARGE SCALE GENOMIC DNA]</scope>
    <source>
        <strain evidence="11">C18/9</strain>
    </source>
</reference>
<dbReference type="EMBL" id="FUEG01000006">
    <property type="protein sequence ID" value="SJL05297.1"/>
    <property type="molecule type" value="Genomic_DNA"/>
</dbReference>
<evidence type="ECO:0000259" key="7">
    <source>
        <dbReference type="Pfam" id="PF12340"/>
    </source>
</evidence>
<evidence type="ECO:0000313" key="11">
    <source>
        <dbReference type="Proteomes" id="UP000219338"/>
    </source>
</evidence>
<name>A0A284R987_ARMOS</name>
<dbReference type="OMA" id="REWHEEL"/>
<dbReference type="EC" id="3.4.19.12" evidence="2"/>
<keyword evidence="4" id="KW-0833">Ubl conjugation pathway</keyword>
<keyword evidence="3" id="KW-0645">Protease</keyword>
<keyword evidence="5" id="KW-0378">Hydrolase</keyword>
<organism evidence="10 11">
    <name type="scientific">Armillaria ostoyae</name>
    <name type="common">Armillaria root rot fungus</name>
    <dbReference type="NCBI Taxonomy" id="47428"/>
    <lineage>
        <taxon>Eukaryota</taxon>
        <taxon>Fungi</taxon>
        <taxon>Dikarya</taxon>
        <taxon>Basidiomycota</taxon>
        <taxon>Agaricomycotina</taxon>
        <taxon>Agaricomycetes</taxon>
        <taxon>Agaricomycetidae</taxon>
        <taxon>Agaricales</taxon>
        <taxon>Marasmiineae</taxon>
        <taxon>Physalacriaceae</taxon>
        <taxon>Armillaria</taxon>
    </lineage>
</organism>
<dbReference type="InterPro" id="IPR022105">
    <property type="entry name" value="DUF3645"/>
</dbReference>
<dbReference type="PANTHER" id="PTHR13367:SF34">
    <property type="match status" value="1"/>
</dbReference>
<keyword evidence="6" id="KW-0788">Thiol protease</keyword>
<proteinExistence type="predicted"/>
<gene>
    <name evidence="10" type="ORF">ARMOST_08663</name>
</gene>
<dbReference type="GO" id="GO:0004843">
    <property type="term" value="F:cysteine-type deubiquitinase activity"/>
    <property type="evidence" value="ECO:0007669"/>
    <property type="project" value="UniProtKB-EC"/>
</dbReference>
<feature type="domain" description="DUF3638" evidence="7">
    <location>
        <begin position="1181"/>
        <end position="1404"/>
    </location>
</feature>
<comment type="catalytic activity">
    <reaction evidence="1">
        <text>Thiol-dependent hydrolysis of ester, thioester, amide, peptide and isopeptide bonds formed by the C-terminal Gly of ubiquitin (a 76-residue protein attached to proteins as an intracellular targeting signal).</text>
        <dbReference type="EC" id="3.4.19.12"/>
    </reaction>
</comment>
<feature type="domain" description="DUF6606" evidence="9">
    <location>
        <begin position="9"/>
        <end position="274"/>
    </location>
</feature>
<evidence type="ECO:0000256" key="4">
    <source>
        <dbReference type="ARBA" id="ARBA00022786"/>
    </source>
</evidence>
<accession>A0A284R987</accession>
<dbReference type="PANTHER" id="PTHR13367">
    <property type="entry name" value="UBIQUITIN THIOESTERASE"/>
    <property type="match status" value="1"/>
</dbReference>